<comment type="caution">
    <text evidence="1">The sequence shown here is derived from an EMBL/GenBank/DDBJ whole genome shotgun (WGS) entry which is preliminary data.</text>
</comment>
<evidence type="ECO:0000313" key="1">
    <source>
        <dbReference type="EMBL" id="KAK4106040.1"/>
    </source>
</evidence>
<protein>
    <submittedName>
        <fullName evidence="1">Uncharacterized protein</fullName>
    </submittedName>
</protein>
<name>A0AAN6QD31_9PEZI</name>
<evidence type="ECO:0000313" key="2">
    <source>
        <dbReference type="Proteomes" id="UP001305647"/>
    </source>
</evidence>
<organism evidence="1 2">
    <name type="scientific">Parathielavia hyrcaniae</name>
    <dbReference type="NCBI Taxonomy" id="113614"/>
    <lineage>
        <taxon>Eukaryota</taxon>
        <taxon>Fungi</taxon>
        <taxon>Dikarya</taxon>
        <taxon>Ascomycota</taxon>
        <taxon>Pezizomycotina</taxon>
        <taxon>Sordariomycetes</taxon>
        <taxon>Sordariomycetidae</taxon>
        <taxon>Sordariales</taxon>
        <taxon>Chaetomiaceae</taxon>
        <taxon>Parathielavia</taxon>
    </lineage>
</organism>
<dbReference type="Proteomes" id="UP001305647">
    <property type="component" value="Unassembled WGS sequence"/>
</dbReference>
<dbReference type="AlphaFoldDB" id="A0AAN6QD31"/>
<gene>
    <name evidence="1" type="ORF">N658DRAFT_4976</name>
</gene>
<keyword evidence="2" id="KW-1185">Reference proteome</keyword>
<proteinExistence type="predicted"/>
<sequence>MLEGLTYFSFALPVLECLKVDKLRNSFHDAATTTFKSQTYVRYSQTYIQPNLHTAKPTYSQTYIQPNLHTAKPTCSQTYIPGVHRLLERLDHLS</sequence>
<accession>A0AAN6QD31</accession>
<reference evidence="1" key="1">
    <citation type="journal article" date="2023" name="Mol. Phylogenet. Evol.">
        <title>Genome-scale phylogeny and comparative genomics of the fungal order Sordariales.</title>
        <authorList>
            <person name="Hensen N."/>
            <person name="Bonometti L."/>
            <person name="Westerberg I."/>
            <person name="Brannstrom I.O."/>
            <person name="Guillou S."/>
            <person name="Cros-Aarteil S."/>
            <person name="Calhoun S."/>
            <person name="Haridas S."/>
            <person name="Kuo A."/>
            <person name="Mondo S."/>
            <person name="Pangilinan J."/>
            <person name="Riley R."/>
            <person name="LaButti K."/>
            <person name="Andreopoulos B."/>
            <person name="Lipzen A."/>
            <person name="Chen C."/>
            <person name="Yan M."/>
            <person name="Daum C."/>
            <person name="Ng V."/>
            <person name="Clum A."/>
            <person name="Steindorff A."/>
            <person name="Ohm R.A."/>
            <person name="Martin F."/>
            <person name="Silar P."/>
            <person name="Natvig D.O."/>
            <person name="Lalanne C."/>
            <person name="Gautier V."/>
            <person name="Ament-Velasquez S.L."/>
            <person name="Kruys A."/>
            <person name="Hutchinson M.I."/>
            <person name="Powell A.J."/>
            <person name="Barry K."/>
            <person name="Miller A.N."/>
            <person name="Grigoriev I.V."/>
            <person name="Debuchy R."/>
            <person name="Gladieux P."/>
            <person name="Hiltunen Thoren M."/>
            <person name="Johannesson H."/>
        </authorList>
    </citation>
    <scope>NUCLEOTIDE SEQUENCE</scope>
    <source>
        <strain evidence="1">CBS 757.83</strain>
    </source>
</reference>
<dbReference type="EMBL" id="MU863624">
    <property type="protein sequence ID" value="KAK4106040.1"/>
    <property type="molecule type" value="Genomic_DNA"/>
</dbReference>
<reference evidence="1" key="2">
    <citation type="submission" date="2023-05" db="EMBL/GenBank/DDBJ databases">
        <authorList>
            <consortium name="Lawrence Berkeley National Laboratory"/>
            <person name="Steindorff A."/>
            <person name="Hensen N."/>
            <person name="Bonometti L."/>
            <person name="Westerberg I."/>
            <person name="Brannstrom I.O."/>
            <person name="Guillou S."/>
            <person name="Cros-Aarteil S."/>
            <person name="Calhoun S."/>
            <person name="Haridas S."/>
            <person name="Kuo A."/>
            <person name="Mondo S."/>
            <person name="Pangilinan J."/>
            <person name="Riley R."/>
            <person name="Labutti K."/>
            <person name="Andreopoulos B."/>
            <person name="Lipzen A."/>
            <person name="Chen C."/>
            <person name="Yanf M."/>
            <person name="Daum C."/>
            <person name="Ng V."/>
            <person name="Clum A."/>
            <person name="Ohm R."/>
            <person name="Martin F."/>
            <person name="Silar P."/>
            <person name="Natvig D."/>
            <person name="Lalanne C."/>
            <person name="Gautier V."/>
            <person name="Ament-Velasquez S.L."/>
            <person name="Kruys A."/>
            <person name="Hutchinson M.I."/>
            <person name="Powell A.J."/>
            <person name="Barry K."/>
            <person name="Miller A.N."/>
            <person name="Grigoriev I.V."/>
            <person name="Debuchy R."/>
            <person name="Gladieux P."/>
            <person name="Thoren M.H."/>
            <person name="Johannesson H."/>
        </authorList>
    </citation>
    <scope>NUCLEOTIDE SEQUENCE</scope>
    <source>
        <strain evidence="1">CBS 757.83</strain>
    </source>
</reference>